<evidence type="ECO:0000313" key="1">
    <source>
        <dbReference type="EMBL" id="GAA4139672.1"/>
    </source>
</evidence>
<dbReference type="EMBL" id="BAAAZI010000007">
    <property type="protein sequence ID" value="GAA4139672.1"/>
    <property type="molecule type" value="Genomic_DNA"/>
</dbReference>
<organism evidence="1 2">
    <name type="scientific">Sphingobacterium kyonggiense</name>
    <dbReference type="NCBI Taxonomy" id="714075"/>
    <lineage>
        <taxon>Bacteria</taxon>
        <taxon>Pseudomonadati</taxon>
        <taxon>Bacteroidota</taxon>
        <taxon>Sphingobacteriia</taxon>
        <taxon>Sphingobacteriales</taxon>
        <taxon>Sphingobacteriaceae</taxon>
        <taxon>Sphingobacterium</taxon>
    </lineage>
</organism>
<keyword evidence="2" id="KW-1185">Reference proteome</keyword>
<name>A0ABP7YQL3_9SPHI</name>
<protein>
    <submittedName>
        <fullName evidence="1">Uncharacterized protein</fullName>
    </submittedName>
</protein>
<sequence>MVLEDEESNEVIEIMQEALSPAILYNNVRKSTTYKEMYLQEITIVVEAKSEY</sequence>
<evidence type="ECO:0000313" key="2">
    <source>
        <dbReference type="Proteomes" id="UP001500101"/>
    </source>
</evidence>
<gene>
    <name evidence="1" type="ORF">GCM10022216_18000</name>
</gene>
<comment type="caution">
    <text evidence="1">The sequence shown here is derived from an EMBL/GenBank/DDBJ whole genome shotgun (WGS) entry which is preliminary data.</text>
</comment>
<reference evidence="2" key="1">
    <citation type="journal article" date="2019" name="Int. J. Syst. Evol. Microbiol.">
        <title>The Global Catalogue of Microorganisms (GCM) 10K type strain sequencing project: providing services to taxonomists for standard genome sequencing and annotation.</title>
        <authorList>
            <consortium name="The Broad Institute Genomics Platform"/>
            <consortium name="The Broad Institute Genome Sequencing Center for Infectious Disease"/>
            <person name="Wu L."/>
            <person name="Ma J."/>
        </authorList>
    </citation>
    <scope>NUCLEOTIDE SEQUENCE [LARGE SCALE GENOMIC DNA]</scope>
    <source>
        <strain evidence="2">JCM 16704</strain>
    </source>
</reference>
<dbReference type="Proteomes" id="UP001500101">
    <property type="component" value="Unassembled WGS sequence"/>
</dbReference>
<accession>A0ABP7YQL3</accession>
<proteinExistence type="predicted"/>